<evidence type="ECO:0000313" key="2">
    <source>
        <dbReference type="EMBL" id="GBM62912.1"/>
    </source>
</evidence>
<protein>
    <submittedName>
        <fullName evidence="2">Uncharacterized protein</fullName>
    </submittedName>
</protein>
<dbReference type="AlphaFoldDB" id="A0A4Y2HCA7"/>
<comment type="caution">
    <text evidence="2">The sequence shown here is derived from an EMBL/GenBank/DDBJ whole genome shotgun (WGS) entry which is preliminary data.</text>
</comment>
<reference evidence="2 3" key="1">
    <citation type="journal article" date="2019" name="Sci. Rep.">
        <title>Orb-weaving spider Araneus ventricosus genome elucidates the spidroin gene catalogue.</title>
        <authorList>
            <person name="Kono N."/>
            <person name="Nakamura H."/>
            <person name="Ohtoshi R."/>
            <person name="Moran D.A.P."/>
            <person name="Shinohara A."/>
            <person name="Yoshida Y."/>
            <person name="Fujiwara M."/>
            <person name="Mori M."/>
            <person name="Tomita M."/>
            <person name="Arakawa K."/>
        </authorList>
    </citation>
    <scope>NUCLEOTIDE SEQUENCE [LARGE SCALE GENOMIC DNA]</scope>
</reference>
<dbReference type="EMBL" id="BGPR01001840">
    <property type="protein sequence ID" value="GBM62912.1"/>
    <property type="molecule type" value="Genomic_DNA"/>
</dbReference>
<evidence type="ECO:0000313" key="3">
    <source>
        <dbReference type="Proteomes" id="UP000499080"/>
    </source>
</evidence>
<keyword evidence="3" id="KW-1185">Reference proteome</keyword>
<organism evidence="2 3">
    <name type="scientific">Araneus ventricosus</name>
    <name type="common">Orbweaver spider</name>
    <name type="synonym">Epeira ventricosa</name>
    <dbReference type="NCBI Taxonomy" id="182803"/>
    <lineage>
        <taxon>Eukaryota</taxon>
        <taxon>Metazoa</taxon>
        <taxon>Ecdysozoa</taxon>
        <taxon>Arthropoda</taxon>
        <taxon>Chelicerata</taxon>
        <taxon>Arachnida</taxon>
        <taxon>Araneae</taxon>
        <taxon>Araneomorphae</taxon>
        <taxon>Entelegynae</taxon>
        <taxon>Araneoidea</taxon>
        <taxon>Araneidae</taxon>
        <taxon>Araneus</taxon>
    </lineage>
</organism>
<feature type="compositionally biased region" description="Polar residues" evidence="1">
    <location>
        <begin position="35"/>
        <end position="48"/>
    </location>
</feature>
<dbReference type="Proteomes" id="UP000499080">
    <property type="component" value="Unassembled WGS sequence"/>
</dbReference>
<sequence length="95" mass="10415">MLSQWNLQSGSPTTQHIGVYSGTAGWELGWVPHVNNGSQPNSQPNGECQNRPHKVKVLMRGHGGPVVRFRLQCRRSPSSNPIPLKTCNAYGPVAR</sequence>
<name>A0A4Y2HCA7_ARAVE</name>
<evidence type="ECO:0000256" key="1">
    <source>
        <dbReference type="SAM" id="MobiDB-lite"/>
    </source>
</evidence>
<proteinExistence type="predicted"/>
<accession>A0A4Y2HCA7</accession>
<gene>
    <name evidence="2" type="ORF">AVEN_11367_1</name>
</gene>
<feature type="region of interest" description="Disordered" evidence="1">
    <location>
        <begin position="31"/>
        <end position="51"/>
    </location>
</feature>